<dbReference type="GeneID" id="6078974"/>
<accession>B0DHH6</accession>
<evidence type="ECO:0000313" key="3">
    <source>
        <dbReference type="Proteomes" id="UP000001194"/>
    </source>
</evidence>
<gene>
    <name evidence="2" type="ORF">LACBIDRAFT_294749</name>
</gene>
<dbReference type="PANTHER" id="PTHR33129:SF1">
    <property type="entry name" value="ATP-BINDING PROTEIN"/>
    <property type="match status" value="1"/>
</dbReference>
<proteinExistence type="predicted"/>
<feature type="region of interest" description="Disordered" evidence="1">
    <location>
        <begin position="1"/>
        <end position="27"/>
    </location>
</feature>
<keyword evidence="3" id="KW-1185">Reference proteome</keyword>
<dbReference type="Proteomes" id="UP000001194">
    <property type="component" value="Unassembled WGS sequence"/>
</dbReference>
<dbReference type="RefSeq" id="XP_001883310.1">
    <property type="nucleotide sequence ID" value="XM_001883275.1"/>
</dbReference>
<dbReference type="PANTHER" id="PTHR33129">
    <property type="entry name" value="PROTEIN KINASE DOMAIN-CONTAINING PROTEIN-RELATED"/>
    <property type="match status" value="1"/>
</dbReference>
<dbReference type="EMBL" id="DS547110">
    <property type="protein sequence ID" value="EDR06022.1"/>
    <property type="molecule type" value="Genomic_DNA"/>
</dbReference>
<dbReference type="KEGG" id="lbc:LACBIDRAFT_294749"/>
<sequence>MEDEEQRWLDAQQATPATGSEFGLRDQEGEERVDVVMNEKMVVEETAVVDENMNKATTMDPDDDIIPGCYMLDINIDGLKYSKLWIRAEYIRVFNSVNAYYDEPTSTPGAPCVVVTGQPGIGKSVWVYYALRRCLAERKPVIWYSKRCCYMFAEDGVYEMPADFQRANLKSYIWTLVDSDEAPDGVPPYLVPHRTPLFVIFSTSPRDDRWSRLHKTVRPMVAIMNPWKRKEILRAATIYPLGCISESRTNEIFDQLGPTPRLCIDYQLNSKAMSRYESNLRTALSKVTSNDLELLLITACDGDLGIDTLSDKIALLSRESLDDVYSQGMVIPITPYIQSRLSNRCRNLERKELLRLYKAFARVPEGRTMAGVFFDALGQTALQEGITHELVPMVKLDEA</sequence>
<name>B0DHH6_LACBS</name>
<evidence type="ECO:0000256" key="1">
    <source>
        <dbReference type="SAM" id="MobiDB-lite"/>
    </source>
</evidence>
<reference evidence="2 3" key="1">
    <citation type="journal article" date="2008" name="Nature">
        <title>The genome of Laccaria bicolor provides insights into mycorrhizal symbiosis.</title>
        <authorList>
            <person name="Martin F."/>
            <person name="Aerts A."/>
            <person name="Ahren D."/>
            <person name="Brun A."/>
            <person name="Danchin E.G.J."/>
            <person name="Duchaussoy F."/>
            <person name="Gibon J."/>
            <person name="Kohler A."/>
            <person name="Lindquist E."/>
            <person name="Pereda V."/>
            <person name="Salamov A."/>
            <person name="Shapiro H.J."/>
            <person name="Wuyts J."/>
            <person name="Blaudez D."/>
            <person name="Buee M."/>
            <person name="Brokstein P."/>
            <person name="Canbaeck B."/>
            <person name="Cohen D."/>
            <person name="Courty P.E."/>
            <person name="Coutinho P.M."/>
            <person name="Delaruelle C."/>
            <person name="Detter J.C."/>
            <person name="Deveau A."/>
            <person name="DiFazio S."/>
            <person name="Duplessis S."/>
            <person name="Fraissinet-Tachet L."/>
            <person name="Lucic E."/>
            <person name="Frey-Klett P."/>
            <person name="Fourrey C."/>
            <person name="Feussner I."/>
            <person name="Gay G."/>
            <person name="Grimwood J."/>
            <person name="Hoegger P.J."/>
            <person name="Jain P."/>
            <person name="Kilaru S."/>
            <person name="Labbe J."/>
            <person name="Lin Y.C."/>
            <person name="Legue V."/>
            <person name="Le Tacon F."/>
            <person name="Marmeisse R."/>
            <person name="Melayah D."/>
            <person name="Montanini B."/>
            <person name="Muratet M."/>
            <person name="Nehls U."/>
            <person name="Niculita-Hirzel H."/>
            <person name="Oudot-Le Secq M.P."/>
            <person name="Peter M."/>
            <person name="Quesneville H."/>
            <person name="Rajashekar B."/>
            <person name="Reich M."/>
            <person name="Rouhier N."/>
            <person name="Schmutz J."/>
            <person name="Yin T."/>
            <person name="Chalot M."/>
            <person name="Henrissat B."/>
            <person name="Kuees U."/>
            <person name="Lucas S."/>
            <person name="Van de Peer Y."/>
            <person name="Podila G.K."/>
            <person name="Polle A."/>
            <person name="Pukkila P.J."/>
            <person name="Richardson P.M."/>
            <person name="Rouze P."/>
            <person name="Sanders I.R."/>
            <person name="Stajich J.E."/>
            <person name="Tunlid A."/>
            <person name="Tuskan G."/>
            <person name="Grigoriev I.V."/>
        </authorList>
    </citation>
    <scope>NUCLEOTIDE SEQUENCE [LARGE SCALE GENOMIC DNA]</scope>
    <source>
        <strain evidence="3">S238N-H82 / ATCC MYA-4686</strain>
    </source>
</reference>
<dbReference type="HOGENOM" id="CLU_024806_0_0_1"/>
<dbReference type="OrthoDB" id="2340858at2759"/>
<dbReference type="InParanoid" id="B0DHH6"/>
<organism evidence="3">
    <name type="scientific">Laccaria bicolor (strain S238N-H82 / ATCC MYA-4686)</name>
    <name type="common">Bicoloured deceiver</name>
    <name type="synonym">Laccaria laccata var. bicolor</name>
    <dbReference type="NCBI Taxonomy" id="486041"/>
    <lineage>
        <taxon>Eukaryota</taxon>
        <taxon>Fungi</taxon>
        <taxon>Dikarya</taxon>
        <taxon>Basidiomycota</taxon>
        <taxon>Agaricomycotina</taxon>
        <taxon>Agaricomycetes</taxon>
        <taxon>Agaricomycetidae</taxon>
        <taxon>Agaricales</taxon>
        <taxon>Agaricineae</taxon>
        <taxon>Hydnangiaceae</taxon>
        <taxon>Laccaria</taxon>
    </lineage>
</organism>
<dbReference type="InterPro" id="IPR052980">
    <property type="entry name" value="Crinkler_effector"/>
</dbReference>
<evidence type="ECO:0000313" key="2">
    <source>
        <dbReference type="EMBL" id="EDR06022.1"/>
    </source>
</evidence>
<dbReference type="AlphaFoldDB" id="B0DHH6"/>
<protein>
    <submittedName>
        <fullName evidence="2">Predicted protein</fullName>
    </submittedName>
</protein>